<name>A0A087D562_9BIFI</name>
<evidence type="ECO:0000313" key="5">
    <source>
        <dbReference type="EMBL" id="KFI90662.1"/>
    </source>
</evidence>
<sequence length="347" mass="37426">MTVTTPTHPDAPEQGVGARRRCLTADMAGDPVGAAPAGAAPLIDAHGLTKRYGDFTLSGIDVTVNPGDIVGFIGQNGAGKTTTIKTLLGLVTPQSGTGTVLGTPLGQMSRQAGNAVKERIGVVLDTIGFPVAMRVDAISSLMPHCYADWDAPMFDRMLRESGIDGRKTVQSLSRGMGMKMSLAVALSHHPTLLILDEATAGLDPMARDDMLDLLRRFVDDGEHGILMSSHITSDLDRIADRVICIDGGRMVFDESKDTITDIRGIARCRERDLAAIASSGRYRPGELRAIRHDYGIDVAVPDRFAFAKHLPGIPVDRMTIDDYMHFMLKGDRLMVEEYRSAGKGDPR</sequence>
<gene>
    <name evidence="5" type="ORF">BSCA_2468</name>
</gene>
<keyword evidence="5" id="KW-0378">Hydrolase</keyword>
<dbReference type="CDD" id="cd03230">
    <property type="entry name" value="ABC_DR_subfamily_A"/>
    <property type="match status" value="1"/>
</dbReference>
<dbReference type="SUPFAM" id="SSF52540">
    <property type="entry name" value="P-loop containing nucleoside triphosphate hydrolases"/>
    <property type="match status" value="1"/>
</dbReference>
<dbReference type="RefSeq" id="WP_197074471.1">
    <property type="nucleotide sequence ID" value="NZ_CAUPKV010000031.1"/>
</dbReference>
<dbReference type="Pfam" id="PF00005">
    <property type="entry name" value="ABC_tran"/>
    <property type="match status" value="1"/>
</dbReference>
<feature type="domain" description="ABC transporter" evidence="4">
    <location>
        <begin position="40"/>
        <end position="272"/>
    </location>
</feature>
<dbReference type="PANTHER" id="PTHR42939">
    <property type="entry name" value="ABC TRANSPORTER ATP-BINDING PROTEIN ALBC-RELATED"/>
    <property type="match status" value="1"/>
</dbReference>
<keyword evidence="3" id="KW-0067">ATP-binding</keyword>
<organism evidence="5 6">
    <name type="scientific">Bifidobacterium scardovii</name>
    <dbReference type="NCBI Taxonomy" id="158787"/>
    <lineage>
        <taxon>Bacteria</taxon>
        <taxon>Bacillati</taxon>
        <taxon>Actinomycetota</taxon>
        <taxon>Actinomycetes</taxon>
        <taxon>Bifidobacteriales</taxon>
        <taxon>Bifidobacteriaceae</taxon>
        <taxon>Bifidobacterium</taxon>
    </lineage>
</organism>
<keyword evidence="2" id="KW-0547">Nucleotide-binding</keyword>
<keyword evidence="1" id="KW-0813">Transport</keyword>
<evidence type="ECO:0000256" key="3">
    <source>
        <dbReference type="ARBA" id="ARBA00022840"/>
    </source>
</evidence>
<dbReference type="InterPro" id="IPR051782">
    <property type="entry name" value="ABC_Transporter_VariousFunc"/>
</dbReference>
<evidence type="ECO:0000256" key="2">
    <source>
        <dbReference type="ARBA" id="ARBA00022741"/>
    </source>
</evidence>
<dbReference type="PROSITE" id="PS50893">
    <property type="entry name" value="ABC_TRANSPORTER_2"/>
    <property type="match status" value="1"/>
</dbReference>
<dbReference type="AlphaFoldDB" id="A0A087D562"/>
<dbReference type="GO" id="GO:0005524">
    <property type="term" value="F:ATP binding"/>
    <property type="evidence" value="ECO:0007669"/>
    <property type="project" value="UniProtKB-KW"/>
</dbReference>
<dbReference type="PANTHER" id="PTHR42939:SF3">
    <property type="entry name" value="ABC TRANSPORTER ATP-BINDING COMPONENT"/>
    <property type="match status" value="1"/>
</dbReference>
<evidence type="ECO:0000313" key="6">
    <source>
        <dbReference type="Proteomes" id="UP000029033"/>
    </source>
</evidence>
<dbReference type="InterPro" id="IPR027417">
    <property type="entry name" value="P-loop_NTPase"/>
</dbReference>
<accession>A0A087D562</accession>
<comment type="caution">
    <text evidence="5">The sequence shown here is derived from an EMBL/GenBank/DDBJ whole genome shotgun (WGS) entry which is preliminary data.</text>
</comment>
<dbReference type="GO" id="GO:0016887">
    <property type="term" value="F:ATP hydrolysis activity"/>
    <property type="evidence" value="ECO:0007669"/>
    <property type="project" value="InterPro"/>
</dbReference>
<keyword evidence="6" id="KW-1185">Reference proteome</keyword>
<dbReference type="Proteomes" id="UP000029033">
    <property type="component" value="Unassembled WGS sequence"/>
</dbReference>
<evidence type="ECO:0000256" key="1">
    <source>
        <dbReference type="ARBA" id="ARBA00022448"/>
    </source>
</evidence>
<protein>
    <submittedName>
        <fullName evidence="5">ABC transporter</fullName>
        <ecNumber evidence="5">3.6.3.28</ecNumber>
    </submittedName>
</protein>
<dbReference type="Gene3D" id="3.40.50.300">
    <property type="entry name" value="P-loop containing nucleotide triphosphate hydrolases"/>
    <property type="match status" value="1"/>
</dbReference>
<dbReference type="EC" id="3.6.3.28" evidence="5"/>
<dbReference type="EMBL" id="JGZO01000030">
    <property type="protein sequence ID" value="KFI90662.1"/>
    <property type="molecule type" value="Genomic_DNA"/>
</dbReference>
<dbReference type="SMART" id="SM00382">
    <property type="entry name" value="AAA"/>
    <property type="match status" value="1"/>
</dbReference>
<proteinExistence type="predicted"/>
<dbReference type="GeneID" id="85166044"/>
<reference evidence="5 6" key="1">
    <citation type="submission" date="2014-03" db="EMBL/GenBank/DDBJ databases">
        <title>Genomics of Bifidobacteria.</title>
        <authorList>
            <person name="Ventura M."/>
            <person name="Milani C."/>
            <person name="Lugli G.A."/>
        </authorList>
    </citation>
    <scope>NUCLEOTIDE SEQUENCE [LARGE SCALE GENOMIC DNA]</scope>
    <source>
        <strain evidence="5 6">LMG 21589</strain>
    </source>
</reference>
<dbReference type="eggNOG" id="COG1131">
    <property type="taxonomic scope" value="Bacteria"/>
</dbReference>
<evidence type="ECO:0000259" key="4">
    <source>
        <dbReference type="PROSITE" id="PS50893"/>
    </source>
</evidence>
<dbReference type="InterPro" id="IPR003439">
    <property type="entry name" value="ABC_transporter-like_ATP-bd"/>
</dbReference>
<dbReference type="STRING" id="158787.BSCA_2468"/>
<dbReference type="InterPro" id="IPR003593">
    <property type="entry name" value="AAA+_ATPase"/>
</dbReference>